<dbReference type="RefSeq" id="YP_010780707.1">
    <property type="nucleotide sequence ID" value="NC_075038.1"/>
</dbReference>
<protein>
    <submittedName>
        <fullName evidence="1">Putative ORFan</fullName>
    </submittedName>
</protein>
<dbReference type="GeneID" id="80517398"/>
<evidence type="ECO:0000313" key="1">
    <source>
        <dbReference type="EMBL" id="QKU34092.1"/>
    </source>
</evidence>
<accession>A0A6N1NUA1</accession>
<organism evidence="1">
    <name type="scientific">Tupanvirus deep ocean</name>
    <dbReference type="NCBI Taxonomy" id="2126984"/>
    <lineage>
        <taxon>Viruses</taxon>
        <taxon>Varidnaviria</taxon>
        <taxon>Bamfordvirae</taxon>
        <taxon>Nucleocytoviricota</taxon>
        <taxon>Megaviricetes</taxon>
        <taxon>Imitervirales</taxon>
        <taxon>Mimiviridae</taxon>
        <taxon>Megamimivirinae</taxon>
        <taxon>Tupanvirus</taxon>
        <taxon>Tupanvirus altamarinense</taxon>
    </lineage>
</organism>
<dbReference type="KEGG" id="vg:80517398"/>
<sequence>MITFRGIFNDNGREKLIRIYLDLEATGPYTTDFYIDNVRTDATIDKNICIIRNIEYQYIIKNFHDEIILAAKEIDNLLHLIFPCFHKQKFFVVSNKEEV</sequence>
<reference evidence="1" key="2">
    <citation type="journal article" date="2018" name="Nat. Commun.">
        <title>Tailed giant Tupanvirus possesses the most complete translational apparatus of the known virosphere.</title>
        <authorList>
            <person name="Abrahao J."/>
            <person name="Silva L."/>
            <person name="Silva L.S."/>
            <person name="Khalil J.Y.B."/>
            <person name="Rodrigues R."/>
            <person name="Arantes T."/>
            <person name="Assis F."/>
            <person name="Boratto P."/>
            <person name="Andrade M."/>
            <person name="Kroon E.G."/>
            <person name="Ribeiro B."/>
            <person name="Bergier I."/>
            <person name="Seligmann H."/>
            <person name="Ghigo E."/>
            <person name="Colson P."/>
            <person name="Levasseur A."/>
            <person name="Kroemer G."/>
            <person name="Raoult D."/>
            <person name="La Scola B."/>
        </authorList>
    </citation>
    <scope>NUCLEOTIDE SEQUENCE [LARGE SCALE GENOMIC DNA]</scope>
    <source>
        <strain evidence="1">Deep ocean</strain>
    </source>
</reference>
<dbReference type="EMBL" id="MF405918">
    <property type="protein sequence ID" value="QKU34092.1"/>
    <property type="molecule type" value="Genomic_DNA"/>
</dbReference>
<name>A0A6N1NUA1_9VIRU</name>
<proteinExistence type="predicted"/>
<reference evidence="1" key="1">
    <citation type="submission" date="2017-06" db="EMBL/GenBank/DDBJ databases">
        <authorList>
            <person name="Assis F.L."/>
            <person name="Abrahao J.S."/>
            <person name="Silva L."/>
            <person name="Khalil J.B."/>
            <person name="Rodrigues R."/>
            <person name="Silva L.S."/>
            <person name="Boratto P."/>
            <person name="Andrade M."/>
            <person name="Kroon E.G."/>
            <person name="Ribeiro B."/>
            <person name="Bergier I."/>
            <person name="Seligmann H."/>
            <person name="Ghigo E."/>
            <person name="Colson P."/>
            <person name="Levasseur A."/>
            <person name="Raoult D."/>
            <person name="Scola B.L."/>
        </authorList>
    </citation>
    <scope>NUCLEOTIDE SEQUENCE</scope>
    <source>
        <strain evidence="1">Deep ocean</strain>
    </source>
</reference>